<feature type="transmembrane region" description="Helical" evidence="2">
    <location>
        <begin position="40"/>
        <end position="58"/>
    </location>
</feature>
<dbReference type="EMBL" id="BLXT01005595">
    <property type="protein sequence ID" value="GFO24271.1"/>
    <property type="molecule type" value="Genomic_DNA"/>
</dbReference>
<dbReference type="Proteomes" id="UP000735302">
    <property type="component" value="Unassembled WGS sequence"/>
</dbReference>
<reference evidence="3 4" key="1">
    <citation type="journal article" date="2021" name="Elife">
        <title>Chloroplast acquisition without the gene transfer in kleptoplastic sea slugs, Plakobranchus ocellatus.</title>
        <authorList>
            <person name="Maeda T."/>
            <person name="Takahashi S."/>
            <person name="Yoshida T."/>
            <person name="Shimamura S."/>
            <person name="Takaki Y."/>
            <person name="Nagai Y."/>
            <person name="Toyoda A."/>
            <person name="Suzuki Y."/>
            <person name="Arimoto A."/>
            <person name="Ishii H."/>
            <person name="Satoh N."/>
            <person name="Nishiyama T."/>
            <person name="Hasebe M."/>
            <person name="Maruyama T."/>
            <person name="Minagawa J."/>
            <person name="Obokata J."/>
            <person name="Shigenobu S."/>
        </authorList>
    </citation>
    <scope>NUCLEOTIDE SEQUENCE [LARGE SCALE GENOMIC DNA]</scope>
</reference>
<accession>A0AAV4BYT0</accession>
<feature type="region of interest" description="Disordered" evidence="1">
    <location>
        <begin position="1"/>
        <end position="25"/>
    </location>
</feature>
<organism evidence="3 4">
    <name type="scientific">Plakobranchus ocellatus</name>
    <dbReference type="NCBI Taxonomy" id="259542"/>
    <lineage>
        <taxon>Eukaryota</taxon>
        <taxon>Metazoa</taxon>
        <taxon>Spiralia</taxon>
        <taxon>Lophotrochozoa</taxon>
        <taxon>Mollusca</taxon>
        <taxon>Gastropoda</taxon>
        <taxon>Heterobranchia</taxon>
        <taxon>Euthyneura</taxon>
        <taxon>Panpulmonata</taxon>
        <taxon>Sacoglossa</taxon>
        <taxon>Placobranchoidea</taxon>
        <taxon>Plakobranchidae</taxon>
        <taxon>Plakobranchus</taxon>
    </lineage>
</organism>
<evidence type="ECO:0000256" key="2">
    <source>
        <dbReference type="SAM" id="Phobius"/>
    </source>
</evidence>
<protein>
    <submittedName>
        <fullName evidence="3">Uncharacterized protein</fullName>
    </submittedName>
</protein>
<keyword evidence="2" id="KW-0812">Transmembrane</keyword>
<evidence type="ECO:0000256" key="1">
    <source>
        <dbReference type="SAM" id="MobiDB-lite"/>
    </source>
</evidence>
<gene>
    <name evidence="3" type="ORF">PoB_005077600</name>
</gene>
<proteinExistence type="predicted"/>
<dbReference type="AlphaFoldDB" id="A0AAV4BYT0"/>
<evidence type="ECO:0000313" key="3">
    <source>
        <dbReference type="EMBL" id="GFO24271.1"/>
    </source>
</evidence>
<name>A0AAV4BYT0_9GAST</name>
<sequence length="90" mass="9966">MGGWVSSGESIGGEESNGKQRHKAVCQDQPQPYSWFPDAWTLYFIFTSAILATLASFAPNRGLHLQSHVVNLLYCMCPIFVPKAKPVPEL</sequence>
<keyword evidence="2" id="KW-1133">Transmembrane helix</keyword>
<keyword evidence="4" id="KW-1185">Reference proteome</keyword>
<evidence type="ECO:0000313" key="4">
    <source>
        <dbReference type="Proteomes" id="UP000735302"/>
    </source>
</evidence>
<keyword evidence="2" id="KW-0472">Membrane</keyword>
<comment type="caution">
    <text evidence="3">The sequence shown here is derived from an EMBL/GenBank/DDBJ whole genome shotgun (WGS) entry which is preliminary data.</text>
</comment>